<dbReference type="Pfam" id="PF16655">
    <property type="entry name" value="PhoD_N"/>
    <property type="match status" value="1"/>
</dbReference>
<dbReference type="STRING" id="1035707.SAMN05216552_102512"/>
<accession>A0A1I7L981</accession>
<evidence type="ECO:0000259" key="2">
    <source>
        <dbReference type="Pfam" id="PF09423"/>
    </source>
</evidence>
<dbReference type="Gene3D" id="3.60.21.70">
    <property type="entry name" value="PhoD-like phosphatase"/>
    <property type="match status" value="1"/>
</dbReference>
<evidence type="ECO:0000313" key="5">
    <source>
        <dbReference type="Proteomes" id="UP000199391"/>
    </source>
</evidence>
<dbReference type="PANTHER" id="PTHR43606">
    <property type="entry name" value="PHOSPHATASE, PUTATIVE (AFU_ORTHOLOGUE AFUA_6G08710)-RELATED"/>
    <property type="match status" value="1"/>
</dbReference>
<dbReference type="InterPro" id="IPR052900">
    <property type="entry name" value="Phospholipid_Metab_Enz"/>
</dbReference>
<dbReference type="SUPFAM" id="SSF56300">
    <property type="entry name" value="Metallo-dependent phosphatases"/>
    <property type="match status" value="1"/>
</dbReference>
<dbReference type="PROSITE" id="PS51318">
    <property type="entry name" value="TAT"/>
    <property type="match status" value="1"/>
</dbReference>
<keyword evidence="5" id="KW-1185">Reference proteome</keyword>
<dbReference type="InterPro" id="IPR032093">
    <property type="entry name" value="PhoD_N"/>
</dbReference>
<dbReference type="AlphaFoldDB" id="A0A1I7L981"/>
<dbReference type="PANTHER" id="PTHR43606:SF2">
    <property type="entry name" value="ALKALINE PHOSPHATASE FAMILY PROTEIN (AFU_ORTHOLOGUE AFUA_5G03860)"/>
    <property type="match status" value="1"/>
</dbReference>
<proteinExistence type="predicted"/>
<dbReference type="EMBL" id="FPBO01000025">
    <property type="protein sequence ID" value="SFV06271.1"/>
    <property type="molecule type" value="Genomic_DNA"/>
</dbReference>
<evidence type="ECO:0000256" key="1">
    <source>
        <dbReference type="SAM" id="MobiDB-lite"/>
    </source>
</evidence>
<organism evidence="4 5">
    <name type="scientific">Pseudoduganella namucuonensis</name>
    <dbReference type="NCBI Taxonomy" id="1035707"/>
    <lineage>
        <taxon>Bacteria</taxon>
        <taxon>Pseudomonadati</taxon>
        <taxon>Pseudomonadota</taxon>
        <taxon>Betaproteobacteria</taxon>
        <taxon>Burkholderiales</taxon>
        <taxon>Oxalobacteraceae</taxon>
        <taxon>Telluria group</taxon>
        <taxon>Pseudoduganella</taxon>
    </lineage>
</organism>
<feature type="domain" description="PhoD-like phosphatase metallophosphatase" evidence="2">
    <location>
        <begin position="181"/>
        <end position="523"/>
    </location>
</feature>
<reference evidence="5" key="1">
    <citation type="submission" date="2016-10" db="EMBL/GenBank/DDBJ databases">
        <authorList>
            <person name="Varghese N."/>
            <person name="Submissions S."/>
        </authorList>
    </citation>
    <scope>NUCLEOTIDE SEQUENCE [LARGE SCALE GENOMIC DNA]</scope>
    <source>
        <strain evidence="5">CGMCC 1.11014</strain>
    </source>
</reference>
<feature type="domain" description="Phospholipase D N-terminal" evidence="3">
    <location>
        <begin position="73"/>
        <end position="168"/>
    </location>
</feature>
<dbReference type="CDD" id="cd07389">
    <property type="entry name" value="MPP_PhoD"/>
    <property type="match status" value="1"/>
</dbReference>
<name>A0A1I7L981_9BURK</name>
<evidence type="ECO:0000313" key="4">
    <source>
        <dbReference type="EMBL" id="SFV06271.1"/>
    </source>
</evidence>
<dbReference type="Gene3D" id="2.60.40.380">
    <property type="entry name" value="Purple acid phosphatase-like, N-terminal"/>
    <property type="match status" value="1"/>
</dbReference>
<dbReference type="InterPro" id="IPR018946">
    <property type="entry name" value="PhoD-like_MPP"/>
</dbReference>
<dbReference type="InterPro" id="IPR006311">
    <property type="entry name" value="TAT_signal"/>
</dbReference>
<gene>
    <name evidence="4" type="ORF">SAMN05216552_102512</name>
</gene>
<dbReference type="Proteomes" id="UP000199391">
    <property type="component" value="Unassembled WGS sequence"/>
</dbReference>
<dbReference type="Pfam" id="PF09423">
    <property type="entry name" value="PhoD"/>
    <property type="match status" value="1"/>
</dbReference>
<dbReference type="InterPro" id="IPR038607">
    <property type="entry name" value="PhoD-like_sf"/>
</dbReference>
<evidence type="ECO:0000259" key="3">
    <source>
        <dbReference type="Pfam" id="PF16655"/>
    </source>
</evidence>
<feature type="region of interest" description="Disordered" evidence="1">
    <location>
        <begin position="1"/>
        <end position="29"/>
    </location>
</feature>
<dbReference type="OrthoDB" id="327733at2"/>
<dbReference type="InterPro" id="IPR029052">
    <property type="entry name" value="Metallo-depent_PP-like"/>
</dbReference>
<protein>
    <submittedName>
        <fullName evidence="4">Alkaline phosphatase D</fullName>
    </submittedName>
</protein>
<sequence length="556" mass="60130">MADGGDGDPRRSDAGAADHPGSGRADPRGADARRAFLLAGARVAALAGAAAAGVSRAGPPAGAGTRGAYPFTLGVASGAPLPNAVVIWTRVLYDPLNAASTPPVAMAVRWEVAEDEAFRAIAAKGTATAAPDLAHSVHVDVTGLAPGRWYWYRFMLGDAVSPVGRTRTAPALDAMPAALKLAVASCQHWEFGSYAAHRHIAAAAPELVAFLGDYIYEWGPYQSRHPARAVRVDESFTLAQYRARYAQYKSDADLQAAHHAAPWILAWDDHEVANDYAADRDERLDQGFAARRAAAYQAWYEHQPVRLNGSAGRFGGLRMYERHDWGRLARFHVLDNRQYRSAQACTVGRGGSSSVYRRDCAALADAGRTMLGAEQQQWLERGLRESKARWNILAQQTLMAQSSQVPLARAADGRYWTDGWDGYPAARQKLYDALQASGAGNPLVLSGDVHTFYAAELSRDARRPVGPGNPLIATEFCGTSVTSSSRPQARTQQYVDMNAQLKYGRSDKRGYMLFDIRPERATVLFQGLDDVHNPATGIATLASFSVADGKKGVRFD</sequence>